<organism evidence="1">
    <name type="scientific">viral metagenome</name>
    <dbReference type="NCBI Taxonomy" id="1070528"/>
    <lineage>
        <taxon>unclassified sequences</taxon>
        <taxon>metagenomes</taxon>
        <taxon>organismal metagenomes</taxon>
    </lineage>
</organism>
<sequence>MNTASAIEKNYIEMSSRSVIDVANQILPLIPDKEYALKRDITKYIESQYNKAPESLRGSICWIPFVHILNKHVGIFDEDWKIQTRNIVNNTHDEIFMQNRIDYK</sequence>
<dbReference type="EMBL" id="MN740750">
    <property type="protein sequence ID" value="QHU10157.1"/>
    <property type="molecule type" value="Genomic_DNA"/>
</dbReference>
<accession>A0A6C0K0J3</accession>
<reference evidence="1" key="1">
    <citation type="journal article" date="2020" name="Nature">
        <title>Giant virus diversity and host interactions through global metagenomics.</title>
        <authorList>
            <person name="Schulz F."/>
            <person name="Roux S."/>
            <person name="Paez-Espino D."/>
            <person name="Jungbluth S."/>
            <person name="Walsh D.A."/>
            <person name="Denef V.J."/>
            <person name="McMahon K.D."/>
            <person name="Konstantinidis K.T."/>
            <person name="Eloe-Fadrosh E.A."/>
            <person name="Kyrpides N.C."/>
            <person name="Woyke T."/>
        </authorList>
    </citation>
    <scope>NUCLEOTIDE SEQUENCE</scope>
    <source>
        <strain evidence="1">GVMAG-S-1101164-67</strain>
    </source>
</reference>
<dbReference type="AlphaFoldDB" id="A0A6C0K0J3"/>
<proteinExistence type="predicted"/>
<evidence type="ECO:0000313" key="1">
    <source>
        <dbReference type="EMBL" id="QHU10157.1"/>
    </source>
</evidence>
<protein>
    <submittedName>
        <fullName evidence="1">Uncharacterized protein</fullName>
    </submittedName>
</protein>
<name>A0A6C0K0J3_9ZZZZ</name>